<comment type="caution">
    <text evidence="1">The sequence shown here is derived from an EMBL/GenBank/DDBJ whole genome shotgun (WGS) entry which is preliminary data.</text>
</comment>
<keyword evidence="2" id="KW-1185">Reference proteome</keyword>
<gene>
    <name evidence="1" type="ORF">QFC20_001581</name>
</gene>
<protein>
    <submittedName>
        <fullName evidence="1">Uncharacterized protein</fullName>
    </submittedName>
</protein>
<dbReference type="Proteomes" id="UP001230649">
    <property type="component" value="Unassembled WGS sequence"/>
</dbReference>
<reference evidence="1" key="1">
    <citation type="submission" date="2023-04" db="EMBL/GenBank/DDBJ databases">
        <title>Draft Genome sequencing of Naganishia species isolated from polar environments using Oxford Nanopore Technology.</title>
        <authorList>
            <person name="Leo P."/>
            <person name="Venkateswaran K."/>
        </authorList>
    </citation>
    <scope>NUCLEOTIDE SEQUENCE</scope>
    <source>
        <strain evidence="1">MNA-CCFEE 5262</strain>
    </source>
</reference>
<evidence type="ECO:0000313" key="1">
    <source>
        <dbReference type="EMBL" id="KAJ9114438.1"/>
    </source>
</evidence>
<sequence>MRVTTIGRVFSLGLLLASSAVASLAGVAESVHQLNEDNFDEKVSRGLWLVEHFSPGCGHCRAFAPTYEKLAQEHKALENTRGFHLAQINCQAQGDLCNKHDIKFYPQIQLYEDGKESEKYTGDRSYDTLAHFIDTQSKRYIRSLGAKGADPSGQSVASTTGGINVDGIAEEVDQTKLEQLKEAGPVFVKFYAPWCGHCKKLAPTWSELAGLMKNKLNVVAVNCDAHPRLCSAEGIKGYPTLKMYNEGTQKEHHKGRTIKSLQDFAEKYLTPGEIKHLEADEWPFVRQQHDPYFVVLQTFSSKPSDLSNFKRAAAPYLVTSSFYETHDPEIVDAASAHDTHGSVLAVFKDGSTIPTARLSLPASTEQIASFVLAQRHPTVIELESANFDEVIHSPARPLVVLVALKKTGRSAGELEKEVEELRKIAKAWHKGGRPFQQPVWFAWIDGERHRKWLKQNYGIKHTKMPAVVLADPATNQYYDHTLERSRLIFEGSSIFSTLEGAYQHFLKPKFSESTLEWGSKGLTNILASVVHAGFKHPFLAVFLFAGIVGGLGYALHRSIQADMRQAGSSRLD</sequence>
<organism evidence="1 2">
    <name type="scientific">Naganishia adeliensis</name>
    <dbReference type="NCBI Taxonomy" id="92952"/>
    <lineage>
        <taxon>Eukaryota</taxon>
        <taxon>Fungi</taxon>
        <taxon>Dikarya</taxon>
        <taxon>Basidiomycota</taxon>
        <taxon>Agaricomycotina</taxon>
        <taxon>Tremellomycetes</taxon>
        <taxon>Filobasidiales</taxon>
        <taxon>Filobasidiaceae</taxon>
        <taxon>Naganishia</taxon>
    </lineage>
</organism>
<name>A0ACC2WSK9_9TREE</name>
<accession>A0ACC2WSK9</accession>
<proteinExistence type="predicted"/>
<evidence type="ECO:0000313" key="2">
    <source>
        <dbReference type="Proteomes" id="UP001230649"/>
    </source>
</evidence>
<dbReference type="EMBL" id="JASBWS010000009">
    <property type="protein sequence ID" value="KAJ9114438.1"/>
    <property type="molecule type" value="Genomic_DNA"/>
</dbReference>